<sequence length="83" mass="9867">MNKERFRRAVKCLVQFCQDWFIDWFYSLVCFFLNLILGNFKLVSITCIQISCVSIKIRERIATAGIFDSHFDPPYIYNAKNVF</sequence>
<proteinExistence type="predicted"/>
<organism evidence="2">
    <name type="scientific">Amphimedon queenslandica</name>
    <name type="common">Sponge</name>
    <dbReference type="NCBI Taxonomy" id="400682"/>
    <lineage>
        <taxon>Eukaryota</taxon>
        <taxon>Metazoa</taxon>
        <taxon>Porifera</taxon>
        <taxon>Demospongiae</taxon>
        <taxon>Heteroscleromorpha</taxon>
        <taxon>Haplosclerida</taxon>
        <taxon>Niphatidae</taxon>
        <taxon>Amphimedon</taxon>
    </lineage>
</organism>
<dbReference type="AlphaFoldDB" id="A0A1X7UZ72"/>
<evidence type="ECO:0000256" key="1">
    <source>
        <dbReference type="SAM" id="Phobius"/>
    </source>
</evidence>
<evidence type="ECO:0000313" key="2">
    <source>
        <dbReference type="EnsemblMetazoa" id="Aqu2.1.33001_001"/>
    </source>
</evidence>
<protein>
    <submittedName>
        <fullName evidence="2">Uncharacterized protein</fullName>
    </submittedName>
</protein>
<keyword evidence="1" id="KW-0472">Membrane</keyword>
<dbReference type="EnsemblMetazoa" id="Aqu2.1.33001_001">
    <property type="protein sequence ID" value="Aqu2.1.33001_001"/>
    <property type="gene ID" value="Aqu2.1.33001"/>
</dbReference>
<keyword evidence="1" id="KW-0812">Transmembrane</keyword>
<feature type="transmembrane region" description="Helical" evidence="1">
    <location>
        <begin position="21"/>
        <end position="40"/>
    </location>
</feature>
<accession>A0A1X7UZ72</accession>
<reference evidence="2" key="1">
    <citation type="submission" date="2017-05" db="UniProtKB">
        <authorList>
            <consortium name="EnsemblMetazoa"/>
        </authorList>
    </citation>
    <scope>IDENTIFICATION</scope>
</reference>
<name>A0A1X7UZ72_AMPQE</name>
<keyword evidence="1" id="KW-1133">Transmembrane helix</keyword>
<dbReference type="InParanoid" id="A0A1X7UZ72"/>